<evidence type="ECO:0000313" key="4">
    <source>
        <dbReference type="EMBL" id="KAK1684482.1"/>
    </source>
</evidence>
<dbReference type="Proteomes" id="UP001231189">
    <property type="component" value="Unassembled WGS sequence"/>
</dbReference>
<organism evidence="2 5">
    <name type="scientific">Lolium multiflorum</name>
    <name type="common">Italian ryegrass</name>
    <name type="synonym">Lolium perenne subsp. multiflorum</name>
    <dbReference type="NCBI Taxonomy" id="4521"/>
    <lineage>
        <taxon>Eukaryota</taxon>
        <taxon>Viridiplantae</taxon>
        <taxon>Streptophyta</taxon>
        <taxon>Embryophyta</taxon>
        <taxon>Tracheophyta</taxon>
        <taxon>Spermatophyta</taxon>
        <taxon>Magnoliopsida</taxon>
        <taxon>Liliopsida</taxon>
        <taxon>Poales</taxon>
        <taxon>Poaceae</taxon>
        <taxon>BOP clade</taxon>
        <taxon>Pooideae</taxon>
        <taxon>Poodae</taxon>
        <taxon>Poeae</taxon>
        <taxon>Poeae Chloroplast Group 2 (Poeae type)</taxon>
        <taxon>Loliodinae</taxon>
        <taxon>Loliinae</taxon>
        <taxon>Lolium</taxon>
    </lineage>
</organism>
<dbReference type="SUPFAM" id="SSF50985">
    <property type="entry name" value="RCC1/BLIP-II"/>
    <property type="match status" value="1"/>
</dbReference>
<evidence type="ECO:0000313" key="5">
    <source>
        <dbReference type="Proteomes" id="UP001231189"/>
    </source>
</evidence>
<feature type="region of interest" description="Disordered" evidence="1">
    <location>
        <begin position="39"/>
        <end position="73"/>
    </location>
</feature>
<reference evidence="2" key="1">
    <citation type="submission" date="2023-07" db="EMBL/GenBank/DDBJ databases">
        <title>A chromosome-level genome assembly of Lolium multiflorum.</title>
        <authorList>
            <person name="Chen Y."/>
            <person name="Copetti D."/>
            <person name="Kolliker R."/>
            <person name="Studer B."/>
        </authorList>
    </citation>
    <scope>NUCLEOTIDE SEQUENCE</scope>
    <source>
        <strain evidence="2">02402/16</strain>
        <tissue evidence="2">Leaf</tissue>
    </source>
</reference>
<evidence type="ECO:0000256" key="1">
    <source>
        <dbReference type="SAM" id="MobiDB-lite"/>
    </source>
</evidence>
<evidence type="ECO:0000313" key="2">
    <source>
        <dbReference type="EMBL" id="KAK1627233.1"/>
    </source>
</evidence>
<accession>A0AAD8RLK4</accession>
<dbReference type="EMBL" id="JAUUTY010000002">
    <property type="protein sequence ID" value="KAK1684482.1"/>
    <property type="molecule type" value="Genomic_DNA"/>
</dbReference>
<comment type="caution">
    <text evidence="2">The sequence shown here is derived from an EMBL/GenBank/DDBJ whole genome shotgun (WGS) entry which is preliminary data.</text>
</comment>
<dbReference type="EMBL" id="JAUUTY010000005">
    <property type="protein sequence ID" value="KAK1627233.1"/>
    <property type="molecule type" value="Genomic_DNA"/>
</dbReference>
<name>A0AAD8RLK4_LOLMU</name>
<evidence type="ECO:0000313" key="3">
    <source>
        <dbReference type="EMBL" id="KAK1631471.1"/>
    </source>
</evidence>
<dbReference type="EMBL" id="JAUUTY010000005">
    <property type="protein sequence ID" value="KAK1631471.1"/>
    <property type="molecule type" value="Genomic_DNA"/>
</dbReference>
<keyword evidence="5" id="KW-1185">Reference proteome</keyword>
<dbReference type="InterPro" id="IPR009091">
    <property type="entry name" value="RCC1/BLIP-II"/>
</dbReference>
<dbReference type="AlphaFoldDB" id="A0AAD8RLK4"/>
<sequence>MPPPAFAYGDAAYKAVAAGRRHACAVDAMGGLVCWGDGNPAAAKDSSRGRLPSPSTSKRGVRLPSRGAAGQRG</sequence>
<proteinExistence type="predicted"/>
<protein>
    <submittedName>
        <fullName evidence="2">Uncharacterized protein</fullName>
    </submittedName>
</protein>
<dbReference type="Pfam" id="PF13540">
    <property type="entry name" value="RCC1_2"/>
    <property type="match status" value="1"/>
</dbReference>
<gene>
    <name evidence="2" type="ORF">QYE76_001548</name>
    <name evidence="3" type="ORF">QYE76_005786</name>
    <name evidence="4" type="ORF">QYE76_045330</name>
</gene>
<dbReference type="Gene3D" id="2.130.10.30">
    <property type="entry name" value="Regulator of chromosome condensation 1/beta-lactamase-inhibitor protein II"/>
    <property type="match status" value="1"/>
</dbReference>